<name>A0A8S5NFQ1_9CAUD</name>
<evidence type="ECO:0000313" key="2">
    <source>
        <dbReference type="EMBL" id="DAD93661.1"/>
    </source>
</evidence>
<protein>
    <recommendedName>
        <fullName evidence="1">DUF4314 domain-containing protein</fullName>
    </recommendedName>
</protein>
<sequence length="152" mass="16548">MSCPDRKTVERLRAEYPVGCRIVLDEMDDKQAPKIGTQGTCMGVDDAGSIMVSRDSGGSLNVAYGADSCHRVASEGEIKESLDHLGKTRQTGPRCPRCGAKPDCYDHQQQALSRRADIQVCNRCGNIEAMEDFAGNKSLLADWAIVKAGWVE</sequence>
<feature type="domain" description="DUF4314" evidence="1">
    <location>
        <begin position="6"/>
        <end position="71"/>
    </location>
</feature>
<dbReference type="EMBL" id="BK015164">
    <property type="protein sequence ID" value="DAD93661.1"/>
    <property type="molecule type" value="Genomic_DNA"/>
</dbReference>
<reference evidence="2" key="1">
    <citation type="journal article" date="2021" name="Proc. Natl. Acad. Sci. U.S.A.">
        <title>A Catalog of Tens of Thousands of Viruses from Human Metagenomes Reveals Hidden Associations with Chronic Diseases.</title>
        <authorList>
            <person name="Tisza M.J."/>
            <person name="Buck C.B."/>
        </authorList>
    </citation>
    <scope>NUCLEOTIDE SEQUENCE</scope>
    <source>
        <strain evidence="2">CtLmu1</strain>
    </source>
</reference>
<dbReference type="Pfam" id="PF14192">
    <property type="entry name" value="DUF4314"/>
    <property type="match status" value="1"/>
</dbReference>
<dbReference type="InterPro" id="IPR025463">
    <property type="entry name" value="DUF4314"/>
</dbReference>
<proteinExistence type="predicted"/>
<accession>A0A8S5NFQ1</accession>
<evidence type="ECO:0000259" key="1">
    <source>
        <dbReference type="Pfam" id="PF14192"/>
    </source>
</evidence>
<organism evidence="2">
    <name type="scientific">Siphoviridae sp. ctLmu1</name>
    <dbReference type="NCBI Taxonomy" id="2826253"/>
    <lineage>
        <taxon>Viruses</taxon>
        <taxon>Duplodnaviria</taxon>
        <taxon>Heunggongvirae</taxon>
        <taxon>Uroviricota</taxon>
        <taxon>Caudoviricetes</taxon>
    </lineage>
</organism>